<organism evidence="1 2">
    <name type="scientific">Chitinophaga caeni</name>
    <dbReference type="NCBI Taxonomy" id="2029983"/>
    <lineage>
        <taxon>Bacteria</taxon>
        <taxon>Pseudomonadati</taxon>
        <taxon>Bacteroidota</taxon>
        <taxon>Chitinophagia</taxon>
        <taxon>Chitinophagales</taxon>
        <taxon>Chitinophagaceae</taxon>
        <taxon>Chitinophaga</taxon>
    </lineage>
</organism>
<dbReference type="InterPro" id="IPR042252">
    <property type="entry name" value="MtfA_N"/>
</dbReference>
<dbReference type="PANTHER" id="PTHR30164:SF2">
    <property type="entry name" value="PROTEIN MTFA"/>
    <property type="match status" value="1"/>
</dbReference>
<dbReference type="PANTHER" id="PTHR30164">
    <property type="entry name" value="MTFA PEPTIDASE"/>
    <property type="match status" value="1"/>
</dbReference>
<protein>
    <submittedName>
        <fullName evidence="1">Peptidase</fullName>
    </submittedName>
</protein>
<dbReference type="KEGG" id="cbae:COR50_07050"/>
<dbReference type="Gene3D" id="1.10.472.150">
    <property type="entry name" value="Glucose-regulated metallo-peptidase M90, N-terminal domain"/>
    <property type="match status" value="1"/>
</dbReference>
<gene>
    <name evidence="1" type="ORF">COR50_07050</name>
</gene>
<evidence type="ECO:0000313" key="1">
    <source>
        <dbReference type="EMBL" id="ATL46959.1"/>
    </source>
</evidence>
<dbReference type="InterPro" id="IPR024079">
    <property type="entry name" value="MetalloPept_cat_dom_sf"/>
</dbReference>
<dbReference type="EMBL" id="CP023777">
    <property type="protein sequence ID" value="ATL46959.1"/>
    <property type="molecule type" value="Genomic_DNA"/>
</dbReference>
<dbReference type="CDD" id="cd20169">
    <property type="entry name" value="Peptidase_M90_mtfA"/>
    <property type="match status" value="1"/>
</dbReference>
<dbReference type="InterPro" id="IPR010384">
    <property type="entry name" value="MtfA_fam"/>
</dbReference>
<dbReference type="SUPFAM" id="SSF55486">
    <property type="entry name" value="Metalloproteases ('zincins'), catalytic domain"/>
    <property type="match status" value="1"/>
</dbReference>
<accession>A0A291QSG7</accession>
<dbReference type="RefSeq" id="WP_098193344.1">
    <property type="nucleotide sequence ID" value="NZ_CP023777.1"/>
</dbReference>
<dbReference type="OrthoDB" id="9786424at2"/>
<reference evidence="1 2" key="1">
    <citation type="submission" date="2017-10" db="EMBL/GenBank/DDBJ databases">
        <title>Paenichitinophaga pekingensis gen. nov., sp. nov., isolated from activated sludge.</title>
        <authorList>
            <person name="Jin D."/>
            <person name="Kong X."/>
            <person name="Deng Y."/>
            <person name="Bai Z."/>
        </authorList>
    </citation>
    <scope>NUCLEOTIDE SEQUENCE [LARGE SCALE GENOMIC DNA]</scope>
    <source>
        <strain evidence="1 2">13</strain>
    </source>
</reference>
<dbReference type="GO" id="GO:0005829">
    <property type="term" value="C:cytosol"/>
    <property type="evidence" value="ECO:0007669"/>
    <property type="project" value="TreeGrafter"/>
</dbReference>
<evidence type="ECO:0000313" key="2">
    <source>
        <dbReference type="Proteomes" id="UP000220133"/>
    </source>
</evidence>
<dbReference type="Pfam" id="PF06167">
    <property type="entry name" value="Peptidase_M90"/>
    <property type="match status" value="1"/>
</dbReference>
<keyword evidence="2" id="KW-1185">Reference proteome</keyword>
<dbReference type="Proteomes" id="UP000220133">
    <property type="component" value="Chromosome"/>
</dbReference>
<name>A0A291QSG7_9BACT</name>
<dbReference type="GO" id="GO:0008237">
    <property type="term" value="F:metallopeptidase activity"/>
    <property type="evidence" value="ECO:0007669"/>
    <property type="project" value="InterPro"/>
</dbReference>
<dbReference type="Gene3D" id="3.40.390.10">
    <property type="entry name" value="Collagenase (Catalytic Domain)"/>
    <property type="match status" value="1"/>
</dbReference>
<proteinExistence type="predicted"/>
<sequence length="258" mass="29359">MKILIGLALIIIVIIVLSKRRRKEKAKANVPGSLPQLLQEHVAYYQKLSQEDQQTFVAKAKDFLERTHIEGIGIEVEDIDKTLIAASAVIPIFGFKEWKYYNLTNVIIYPDTFDETYQYEGDRRNILGMVGSGHMNGQMILSRRALRDGFSDSADKQNTAIHEFVHLLDKSDGAVDGIPQNLLEHSYTLPWIQLVHKEIARIEHGKSDINPYAAMNTGEFLAVASEYFFEKPSELAKKHPQLYEILSKVFNQDLAKEP</sequence>
<dbReference type="AlphaFoldDB" id="A0A291QSG7"/>
<dbReference type="GO" id="GO:0004177">
    <property type="term" value="F:aminopeptidase activity"/>
    <property type="evidence" value="ECO:0007669"/>
    <property type="project" value="TreeGrafter"/>
</dbReference>